<dbReference type="EMBL" id="CAJOBQ010001362">
    <property type="protein sequence ID" value="CAF4480603.1"/>
    <property type="molecule type" value="Genomic_DNA"/>
</dbReference>
<evidence type="ECO:0000313" key="15">
    <source>
        <dbReference type="Proteomes" id="UP000663862"/>
    </source>
</evidence>
<evidence type="ECO:0000256" key="11">
    <source>
        <dbReference type="ARBA" id="ARBA00042420"/>
    </source>
</evidence>
<dbReference type="Gene3D" id="3.90.70.10">
    <property type="entry name" value="Cysteine proteinases"/>
    <property type="match status" value="1"/>
</dbReference>
<evidence type="ECO:0000256" key="4">
    <source>
        <dbReference type="ARBA" id="ARBA00022670"/>
    </source>
</evidence>
<dbReference type="InterPro" id="IPR028889">
    <property type="entry name" value="USP"/>
</dbReference>
<keyword evidence="6" id="KW-0378">Hydrolase</keyword>
<evidence type="ECO:0000256" key="8">
    <source>
        <dbReference type="ARBA" id="ARBA00039432"/>
    </source>
</evidence>
<dbReference type="GO" id="GO:0005634">
    <property type="term" value="C:nucleus"/>
    <property type="evidence" value="ECO:0007669"/>
    <property type="project" value="TreeGrafter"/>
</dbReference>
<evidence type="ECO:0000256" key="9">
    <source>
        <dbReference type="ARBA" id="ARBA00041300"/>
    </source>
</evidence>
<dbReference type="GO" id="GO:0006508">
    <property type="term" value="P:proteolysis"/>
    <property type="evidence" value="ECO:0007669"/>
    <property type="project" value="UniProtKB-KW"/>
</dbReference>
<evidence type="ECO:0000313" key="14">
    <source>
        <dbReference type="EMBL" id="CAF4480603.1"/>
    </source>
</evidence>
<evidence type="ECO:0000256" key="12">
    <source>
        <dbReference type="ARBA" id="ARBA00043009"/>
    </source>
</evidence>
<dbReference type="Pfam" id="PF00443">
    <property type="entry name" value="UCH"/>
    <property type="match status" value="1"/>
</dbReference>
<comment type="catalytic activity">
    <reaction evidence="1">
        <text>Thiol-dependent hydrolysis of ester, thioester, amide, peptide and isopeptide bonds formed by the C-terminal Gly of ubiquitin (a 76-residue protein attached to proteins as an intracellular targeting signal).</text>
        <dbReference type="EC" id="3.4.19.12"/>
    </reaction>
</comment>
<keyword evidence="4" id="KW-0645">Protease</keyword>
<comment type="caution">
    <text evidence="14">The sequence shown here is derived from an EMBL/GenBank/DDBJ whole genome shotgun (WGS) entry which is preliminary data.</text>
</comment>
<reference evidence="14" key="1">
    <citation type="submission" date="2021-02" db="EMBL/GenBank/DDBJ databases">
        <authorList>
            <person name="Nowell W R."/>
        </authorList>
    </citation>
    <scope>NUCLEOTIDE SEQUENCE</scope>
</reference>
<name>A0A820TTP2_9BILA</name>
<evidence type="ECO:0000256" key="6">
    <source>
        <dbReference type="ARBA" id="ARBA00022801"/>
    </source>
</evidence>
<keyword evidence="7" id="KW-0788">Thiol protease</keyword>
<dbReference type="SUPFAM" id="SSF54001">
    <property type="entry name" value="Cysteine proteinases"/>
    <property type="match status" value="1"/>
</dbReference>
<protein>
    <recommendedName>
        <fullName evidence="8">Ubiquitin carboxyl-terminal hydrolase 36</fullName>
        <ecNumber evidence="3">3.4.19.12</ecNumber>
    </recommendedName>
    <alternativeName>
        <fullName evidence="11">Deubiquitinating enzyme 36</fullName>
    </alternativeName>
    <alternativeName>
        <fullName evidence="10">Protein scrawny</fullName>
    </alternativeName>
    <alternativeName>
        <fullName evidence="9">Ubiquitin thioesterase 36</fullName>
    </alternativeName>
    <alternativeName>
        <fullName evidence="12">Ubiquitin-specific-processing protease 36</fullName>
    </alternativeName>
</protein>
<dbReference type="EC" id="3.4.19.12" evidence="3"/>
<accession>A0A820TTP2</accession>
<dbReference type="GO" id="GO:0004843">
    <property type="term" value="F:cysteine-type deubiquitinase activity"/>
    <property type="evidence" value="ECO:0007669"/>
    <property type="project" value="UniProtKB-EC"/>
</dbReference>
<dbReference type="InterPro" id="IPR001394">
    <property type="entry name" value="Peptidase_C19_UCH"/>
</dbReference>
<feature type="domain" description="USP" evidence="13">
    <location>
        <begin position="34"/>
        <end position="255"/>
    </location>
</feature>
<dbReference type="AlphaFoldDB" id="A0A820TTP2"/>
<keyword evidence="5" id="KW-0833">Ubl conjugation pathway</keyword>
<evidence type="ECO:0000259" key="13">
    <source>
        <dbReference type="PROSITE" id="PS50235"/>
    </source>
</evidence>
<gene>
    <name evidence="14" type="ORF">TSG867_LOCUS19454</name>
</gene>
<dbReference type="PROSITE" id="PS50235">
    <property type="entry name" value="USP_3"/>
    <property type="match status" value="1"/>
</dbReference>
<dbReference type="PANTHER" id="PTHR24006">
    <property type="entry name" value="UBIQUITIN CARBOXYL-TERMINAL HYDROLASE"/>
    <property type="match status" value="1"/>
</dbReference>
<comment type="similarity">
    <text evidence="2">Belongs to the peptidase C19 family.</text>
</comment>
<evidence type="ECO:0000256" key="5">
    <source>
        <dbReference type="ARBA" id="ARBA00022786"/>
    </source>
</evidence>
<sequence length="255" mass="28648">MLPSKRQKTRSYETTALAVSQLELDWLVTHKNGVGLINTNSQNKCLNICYMNSIIQCFAYIAPFVQWLLSNNMHSIFTLTADGEFCSFYVLRSIRKDIHNKNIENNCDLFSSSSQASAVSMARNIQKISSSFTPGRQENPSEFLICLFTHVNKRLSSNNSSSYVTHALSSIHIIFGVNLESSIKCTMCMNEASKQNYESVWFISMVSHRAPRDDQNYVPSRSIFSFTFPSQDGTGFIPGRDGIHPASRGALLDTI</sequence>
<dbReference type="InterPro" id="IPR038765">
    <property type="entry name" value="Papain-like_cys_pep_sf"/>
</dbReference>
<dbReference type="PANTHER" id="PTHR24006:SF758">
    <property type="entry name" value="UBIQUITIN CARBOXYL-TERMINAL HYDROLASE 36"/>
    <property type="match status" value="1"/>
</dbReference>
<evidence type="ECO:0000256" key="2">
    <source>
        <dbReference type="ARBA" id="ARBA00009085"/>
    </source>
</evidence>
<dbReference type="GO" id="GO:0016579">
    <property type="term" value="P:protein deubiquitination"/>
    <property type="evidence" value="ECO:0007669"/>
    <property type="project" value="InterPro"/>
</dbReference>
<dbReference type="InterPro" id="IPR050164">
    <property type="entry name" value="Peptidase_C19"/>
</dbReference>
<evidence type="ECO:0000256" key="7">
    <source>
        <dbReference type="ARBA" id="ARBA00022807"/>
    </source>
</evidence>
<dbReference type="Proteomes" id="UP000663862">
    <property type="component" value="Unassembled WGS sequence"/>
</dbReference>
<evidence type="ECO:0000256" key="10">
    <source>
        <dbReference type="ARBA" id="ARBA00042154"/>
    </source>
</evidence>
<evidence type="ECO:0000256" key="1">
    <source>
        <dbReference type="ARBA" id="ARBA00000707"/>
    </source>
</evidence>
<proteinExistence type="inferred from homology"/>
<evidence type="ECO:0000256" key="3">
    <source>
        <dbReference type="ARBA" id="ARBA00012759"/>
    </source>
</evidence>
<organism evidence="14 15">
    <name type="scientific">Rotaria socialis</name>
    <dbReference type="NCBI Taxonomy" id="392032"/>
    <lineage>
        <taxon>Eukaryota</taxon>
        <taxon>Metazoa</taxon>
        <taxon>Spiralia</taxon>
        <taxon>Gnathifera</taxon>
        <taxon>Rotifera</taxon>
        <taxon>Eurotatoria</taxon>
        <taxon>Bdelloidea</taxon>
        <taxon>Philodinida</taxon>
        <taxon>Philodinidae</taxon>
        <taxon>Rotaria</taxon>
    </lineage>
</organism>
<dbReference type="GO" id="GO:0005829">
    <property type="term" value="C:cytosol"/>
    <property type="evidence" value="ECO:0007669"/>
    <property type="project" value="TreeGrafter"/>
</dbReference>